<feature type="disulfide bond" evidence="13">
    <location>
        <begin position="521"/>
        <end position="536"/>
    </location>
</feature>
<feature type="disulfide bond" evidence="13">
    <location>
        <begin position="190"/>
        <end position="193"/>
    </location>
</feature>
<dbReference type="SUPFAM" id="SSF69179">
    <property type="entry name" value="Integrin domains"/>
    <property type="match status" value="1"/>
</dbReference>
<feature type="chain" id="PRO_5043867495" description="Integrin beta" evidence="16">
    <location>
        <begin position="24"/>
        <end position="791"/>
    </location>
</feature>
<name>A0AAW2HXY5_9NEOP</name>
<feature type="disulfide bond" evidence="13">
    <location>
        <begin position="32"/>
        <end position="41"/>
    </location>
</feature>
<feature type="disulfide bond" evidence="13">
    <location>
        <begin position="597"/>
        <end position="602"/>
    </location>
</feature>
<dbReference type="InterPro" id="IPR036465">
    <property type="entry name" value="vWFA_dom_sf"/>
</dbReference>
<evidence type="ECO:0000256" key="2">
    <source>
        <dbReference type="ARBA" id="ARBA00007449"/>
    </source>
</evidence>
<dbReference type="Pfam" id="PF23105">
    <property type="entry name" value="EGF_integrin"/>
    <property type="match status" value="2"/>
</dbReference>
<feature type="signal peptide" evidence="16">
    <location>
        <begin position="1"/>
        <end position="23"/>
    </location>
</feature>
<dbReference type="GO" id="GO:0051094">
    <property type="term" value="P:positive regulation of developmental process"/>
    <property type="evidence" value="ECO:0007669"/>
    <property type="project" value="UniProtKB-ARBA"/>
</dbReference>
<dbReference type="GO" id="GO:0007157">
    <property type="term" value="P:heterophilic cell-cell adhesion via plasma membrane cell adhesion molecules"/>
    <property type="evidence" value="ECO:0007669"/>
    <property type="project" value="UniProtKB-ARBA"/>
</dbReference>
<keyword evidence="9 14" id="KW-0401">Integrin</keyword>
<dbReference type="SMART" id="SM00187">
    <property type="entry name" value="INB"/>
    <property type="match status" value="1"/>
</dbReference>
<dbReference type="PROSITE" id="PS00243">
    <property type="entry name" value="I_EGF_1"/>
    <property type="match status" value="2"/>
</dbReference>
<reference evidence="20" key="1">
    <citation type="journal article" date="2024" name="Gigascience">
        <title>Chromosome-level genome of the poultry shaft louse Menopon gallinae provides insight into the host-switching and adaptive evolution of parasitic lice.</title>
        <authorList>
            <person name="Xu Y."/>
            <person name="Ma L."/>
            <person name="Liu S."/>
            <person name="Liang Y."/>
            <person name="Liu Q."/>
            <person name="He Z."/>
            <person name="Tian L."/>
            <person name="Duan Y."/>
            <person name="Cai W."/>
            <person name="Li H."/>
            <person name="Song F."/>
        </authorList>
    </citation>
    <scope>NUCLEOTIDE SEQUENCE</scope>
    <source>
        <strain evidence="20">Cailab_2023a</strain>
    </source>
</reference>
<keyword evidence="6" id="KW-0677">Repeat</keyword>
<dbReference type="SUPFAM" id="SSF53300">
    <property type="entry name" value="vWA-like"/>
    <property type="match status" value="1"/>
</dbReference>
<dbReference type="InterPro" id="IPR057243">
    <property type="entry name" value="Integrin_I-EGF_CS"/>
</dbReference>
<keyword evidence="3" id="KW-1003">Cell membrane</keyword>
<feature type="disulfide bond" evidence="13">
    <location>
        <begin position="476"/>
        <end position="485"/>
    </location>
</feature>
<evidence type="ECO:0000256" key="1">
    <source>
        <dbReference type="ARBA" id="ARBA00004251"/>
    </source>
</evidence>
<dbReference type="FunFam" id="2.10.25.10:FF:000155">
    <property type="entry name" value="Integrin beta"/>
    <property type="match status" value="1"/>
</dbReference>
<feature type="disulfide bond" evidence="13">
    <location>
        <begin position="241"/>
        <end position="282"/>
    </location>
</feature>
<evidence type="ECO:0000256" key="9">
    <source>
        <dbReference type="ARBA" id="ARBA00023037"/>
    </source>
</evidence>
<feature type="disulfide bond" evidence="13">
    <location>
        <begin position="514"/>
        <end position="519"/>
    </location>
</feature>
<feature type="disulfide bond" evidence="13">
    <location>
        <begin position="471"/>
        <end position="508"/>
    </location>
</feature>
<feature type="disulfide bond" evidence="13">
    <location>
        <begin position="604"/>
        <end position="620"/>
    </location>
</feature>
<dbReference type="AlphaFoldDB" id="A0AAW2HXY5"/>
<dbReference type="InterPro" id="IPR036349">
    <property type="entry name" value="Integrin_bsu_tail_dom_sf"/>
</dbReference>
<evidence type="ECO:0000256" key="15">
    <source>
        <dbReference type="SAM" id="Phobius"/>
    </source>
</evidence>
<dbReference type="InterPro" id="IPR012896">
    <property type="entry name" value="Integrin_bsu_tail"/>
</dbReference>
<evidence type="ECO:0000259" key="17">
    <source>
        <dbReference type="SMART" id="SM00187"/>
    </source>
</evidence>
<feature type="disulfide bond" evidence="13">
    <location>
        <begin position="564"/>
        <end position="573"/>
    </location>
</feature>
<protein>
    <recommendedName>
        <fullName evidence="14">Integrin beta</fullName>
    </recommendedName>
</protein>
<evidence type="ECO:0000313" key="20">
    <source>
        <dbReference type="EMBL" id="KAL0274421.1"/>
    </source>
</evidence>
<dbReference type="Gene3D" id="2.10.25.10">
    <property type="entry name" value="Laminin"/>
    <property type="match status" value="4"/>
</dbReference>
<dbReference type="SMART" id="SM01241">
    <property type="entry name" value="Integrin_b_cyt"/>
    <property type="match status" value="1"/>
</dbReference>
<accession>A0AAW2HXY5</accession>
<evidence type="ECO:0000256" key="6">
    <source>
        <dbReference type="ARBA" id="ARBA00022737"/>
    </source>
</evidence>
<keyword evidence="10 15" id="KW-0472">Membrane</keyword>
<feature type="disulfide bond" evidence="13">
    <location>
        <begin position="447"/>
        <end position="451"/>
    </location>
</feature>
<dbReference type="GO" id="GO:0016477">
    <property type="term" value="P:cell migration"/>
    <property type="evidence" value="ECO:0007669"/>
    <property type="project" value="TreeGrafter"/>
</dbReference>
<sequence>MVVFEVGLITIILIINSPGPGSGTDCRVKNTCKDCISTSGCTWCSKVGGRELQTGCFGKHEIENVCKHEDIEDPISEIFIKENWPLRGSLRFEPIQIRPQNVELKLRAGETATIDIEFRKAEDYPIDLYYLMDFSSSMAKYKRSLSELGDKLTETMMNVTSNFQLGFGSFVDKVTLPYTDIIPSHLERPCGKCRSPYSFKNHMPLNRQTKKFAAEVRKAKMSGNNDTPEGTLEAILQAIVCKQQINWREKARHILVVSTDAPFHLAGDGKLGGIVEPHDGKCYVDENGDYTHSLNFDYPSISQIHQKAYENNVNIIFAVIHRVKEEYTALSEAIHGASVGLLDRGENIAEIIKSHYEKLSTTIQLTDNAKGSVHVSYSALCPNHRARADETWFDTNECTQVRGGETVHFQAHITALKCSDEESNYQNITIKPVGISENVTVQLKIICNCDCEKDKMHGRDGECTFNGELVCGQCNCEEGYTGERCECNRNNVRSSESCIAQNLTNQICSGRGECVCGVCQCEERDNQNEQITGQYCECDNYSCEKTDGLICSGHGTCDCKQCSCHPGWTGPSCNCPLDEQLCIAEKGEDICSGRGRCQCGACFCNNATHPDENRYTGKYCQICMTCGKQCELYNDCVECLGYKTGIYSEEECRKCNKIFDYFNFTDDAKGLNDNLTSSNLCISADEAGCSIRYVYYYDYEDLIVWTEKNKVCPKEINLLAIISGTTGGTVLAGILLLLIWKLLTTIHDKREYEKFEKERALAKWGRGENPLYKTAIQTYRNPTYQKNDGCR</sequence>
<dbReference type="SUPFAM" id="SSF57196">
    <property type="entry name" value="EGF/Laminin"/>
    <property type="match status" value="1"/>
</dbReference>
<dbReference type="PANTHER" id="PTHR10082">
    <property type="entry name" value="INTEGRIN BETA SUBUNIT"/>
    <property type="match status" value="1"/>
</dbReference>
<feature type="domain" description="Integrin beta subunit tail" evidence="19">
    <location>
        <begin position="630"/>
        <end position="717"/>
    </location>
</feature>
<dbReference type="FunFam" id="2.10.25.10:FF:000098">
    <property type="entry name" value="Integrin beta"/>
    <property type="match status" value="1"/>
</dbReference>
<feature type="disulfide bond" evidence="13">
    <location>
        <begin position="623"/>
        <end position="626"/>
    </location>
</feature>
<gene>
    <name evidence="20" type="ORF">PYX00_006845</name>
</gene>
<dbReference type="PANTHER" id="PTHR10082:SF60">
    <property type="entry name" value="INTEGRIN BETA-PS"/>
    <property type="match status" value="1"/>
</dbReference>
<dbReference type="PIRSF" id="PIRSF002512">
    <property type="entry name" value="Integrin_B"/>
    <property type="match status" value="1"/>
</dbReference>
<feature type="disulfide bond" evidence="13">
    <location>
        <begin position="630"/>
        <end position="639"/>
    </location>
</feature>
<dbReference type="InterPro" id="IPR015812">
    <property type="entry name" value="Integrin_bsu"/>
</dbReference>
<dbReference type="InterPro" id="IPR032695">
    <property type="entry name" value="Integrin_dom_sf"/>
</dbReference>
<dbReference type="GO" id="GO:0007229">
    <property type="term" value="P:integrin-mediated signaling pathway"/>
    <property type="evidence" value="ECO:0007669"/>
    <property type="project" value="UniProtKB-KW"/>
</dbReference>
<keyword evidence="8 15" id="KW-1133">Transmembrane helix</keyword>
<comment type="similarity">
    <text evidence="2 14">Belongs to the integrin beta chain family.</text>
</comment>
<dbReference type="GO" id="GO:0030334">
    <property type="term" value="P:regulation of cell migration"/>
    <property type="evidence" value="ECO:0007669"/>
    <property type="project" value="UniProtKB-ARBA"/>
</dbReference>
<dbReference type="EMBL" id="JARGDH010000003">
    <property type="protein sequence ID" value="KAL0274421.1"/>
    <property type="molecule type" value="Genomic_DNA"/>
</dbReference>
<dbReference type="Gene3D" id="3.40.50.410">
    <property type="entry name" value="von Willebrand factor, type A domain"/>
    <property type="match status" value="1"/>
</dbReference>
<feature type="disulfide bond" evidence="13">
    <location>
        <begin position="418"/>
        <end position="681"/>
    </location>
</feature>
<feature type="disulfide bond" evidence="13">
    <location>
        <begin position="575"/>
        <end position="582"/>
    </location>
</feature>
<feature type="domain" description="Integrin beta subunit VWA" evidence="17">
    <location>
        <begin position="31"/>
        <end position="449"/>
    </location>
</feature>
<evidence type="ECO:0000256" key="13">
    <source>
        <dbReference type="PIRSR" id="PIRSR002512-1"/>
    </source>
</evidence>
<dbReference type="InterPro" id="IPR002369">
    <property type="entry name" value="Integrin_bsu_VWA"/>
</dbReference>
<feature type="transmembrane region" description="Helical" evidence="15">
    <location>
        <begin position="718"/>
        <end position="740"/>
    </location>
</feature>
<evidence type="ECO:0000259" key="19">
    <source>
        <dbReference type="SMART" id="SM01242"/>
    </source>
</evidence>
<proteinExistence type="inferred from homology"/>
<dbReference type="GO" id="GO:0033627">
    <property type="term" value="P:cell adhesion mediated by integrin"/>
    <property type="evidence" value="ECO:0007669"/>
    <property type="project" value="TreeGrafter"/>
</dbReference>
<dbReference type="InterPro" id="IPR057073">
    <property type="entry name" value="EGF_integrin_2"/>
</dbReference>
<keyword evidence="11 13" id="KW-1015">Disulfide bond</keyword>
<feature type="disulfide bond" evidence="13">
    <location>
        <begin position="636"/>
        <end position="712"/>
    </location>
</feature>
<organism evidence="20">
    <name type="scientific">Menopon gallinae</name>
    <name type="common">poultry shaft louse</name>
    <dbReference type="NCBI Taxonomy" id="328185"/>
    <lineage>
        <taxon>Eukaryota</taxon>
        <taxon>Metazoa</taxon>
        <taxon>Ecdysozoa</taxon>
        <taxon>Arthropoda</taxon>
        <taxon>Hexapoda</taxon>
        <taxon>Insecta</taxon>
        <taxon>Pterygota</taxon>
        <taxon>Neoptera</taxon>
        <taxon>Paraneoptera</taxon>
        <taxon>Psocodea</taxon>
        <taxon>Troctomorpha</taxon>
        <taxon>Phthiraptera</taxon>
        <taxon>Amblycera</taxon>
        <taxon>Menoponidae</taxon>
        <taxon>Menopon</taxon>
    </lineage>
</organism>
<evidence type="ECO:0000256" key="3">
    <source>
        <dbReference type="ARBA" id="ARBA00022475"/>
    </source>
</evidence>
<feature type="disulfide bond" evidence="13">
    <location>
        <begin position="516"/>
        <end position="551"/>
    </location>
</feature>
<dbReference type="GO" id="GO:0007160">
    <property type="term" value="P:cell-matrix adhesion"/>
    <property type="evidence" value="ECO:0007669"/>
    <property type="project" value="TreeGrafter"/>
</dbReference>
<keyword evidence="4 14" id="KW-0812">Transmembrane</keyword>
<keyword evidence="5 16" id="KW-0732">Signal</keyword>
<keyword evidence="12" id="KW-0325">Glycoprotein</keyword>
<evidence type="ECO:0000256" key="8">
    <source>
        <dbReference type="ARBA" id="ARBA00022989"/>
    </source>
</evidence>
<comment type="caution">
    <text evidence="20">The sequence shown here is derived from an EMBL/GenBank/DDBJ whole genome shotgun (WGS) entry which is preliminary data.</text>
</comment>
<keyword evidence="7 14" id="KW-0130">Cell adhesion</keyword>
<feature type="disulfide bond" evidence="13">
    <location>
        <begin position="599"/>
        <end position="652"/>
    </location>
</feature>
<evidence type="ECO:0000256" key="16">
    <source>
        <dbReference type="SAM" id="SignalP"/>
    </source>
</evidence>
<dbReference type="Pfam" id="PF08725">
    <property type="entry name" value="Integrin_b_cyt"/>
    <property type="match status" value="1"/>
</dbReference>
<feature type="disulfide bond" evidence="13">
    <location>
        <begin position="557"/>
        <end position="562"/>
    </location>
</feature>
<dbReference type="GO" id="GO:0008305">
    <property type="term" value="C:integrin complex"/>
    <property type="evidence" value="ECO:0007669"/>
    <property type="project" value="TreeGrafter"/>
</dbReference>
<dbReference type="PROSITE" id="PS52047">
    <property type="entry name" value="I_EGF_2"/>
    <property type="match status" value="1"/>
</dbReference>
<dbReference type="InterPro" id="IPR014836">
    <property type="entry name" value="Integrin_bsu_cyt_dom"/>
</dbReference>
<evidence type="ECO:0000256" key="12">
    <source>
        <dbReference type="ARBA" id="ARBA00023180"/>
    </source>
</evidence>
<dbReference type="GO" id="GO:0005925">
    <property type="term" value="C:focal adhesion"/>
    <property type="evidence" value="ECO:0007669"/>
    <property type="project" value="UniProtKB-ARBA"/>
</dbReference>
<evidence type="ECO:0000256" key="14">
    <source>
        <dbReference type="RuleBase" id="RU000633"/>
    </source>
</evidence>
<evidence type="ECO:0000259" key="18">
    <source>
        <dbReference type="SMART" id="SM01241"/>
    </source>
</evidence>
<dbReference type="GO" id="GO:0009986">
    <property type="term" value="C:cell surface"/>
    <property type="evidence" value="ECO:0007669"/>
    <property type="project" value="TreeGrafter"/>
</dbReference>
<dbReference type="Gene3D" id="2.60.40.1510">
    <property type="entry name" value="ntegrin, alpha v. Chain A, domain 3"/>
    <property type="match status" value="1"/>
</dbReference>
<dbReference type="InterPro" id="IPR013111">
    <property type="entry name" value="EGF_extracell"/>
</dbReference>
<feature type="disulfide bond" evidence="13">
    <location>
        <begin position="35"/>
        <end position="66"/>
    </location>
</feature>
<evidence type="ECO:0000256" key="10">
    <source>
        <dbReference type="ARBA" id="ARBA00023136"/>
    </source>
</evidence>
<dbReference type="FunFam" id="3.40.50.410:FF:000002">
    <property type="entry name" value="Integrin beta"/>
    <property type="match status" value="1"/>
</dbReference>
<feature type="domain" description="Integrin beta subunit cytoplasmic" evidence="18">
    <location>
        <begin position="741"/>
        <end position="787"/>
    </location>
</feature>
<dbReference type="GO" id="GO:0005178">
    <property type="term" value="F:integrin binding"/>
    <property type="evidence" value="ECO:0007669"/>
    <property type="project" value="TreeGrafter"/>
</dbReference>
<dbReference type="PRINTS" id="PR01186">
    <property type="entry name" value="INTEGRINB"/>
</dbReference>
<dbReference type="SMART" id="SM01242">
    <property type="entry name" value="Integrin_B_tail"/>
    <property type="match status" value="1"/>
</dbReference>
<dbReference type="Pfam" id="PF00362">
    <property type="entry name" value="Integrin_beta"/>
    <property type="match status" value="1"/>
</dbReference>
<evidence type="ECO:0000256" key="4">
    <source>
        <dbReference type="ARBA" id="ARBA00022692"/>
    </source>
</evidence>
<dbReference type="Pfam" id="PF07974">
    <property type="entry name" value="EGF_2"/>
    <property type="match status" value="1"/>
</dbReference>
<evidence type="ECO:0000256" key="5">
    <source>
        <dbReference type="ARBA" id="ARBA00022729"/>
    </source>
</evidence>
<evidence type="ECO:0000256" key="11">
    <source>
        <dbReference type="ARBA" id="ARBA00023157"/>
    </source>
</evidence>
<feature type="disulfide bond" evidence="13">
    <location>
        <begin position="559"/>
        <end position="591"/>
    </location>
</feature>
<dbReference type="Gene3D" id="1.20.5.100">
    <property type="entry name" value="Cytochrome c1, transmembrane anchor, C-terminal"/>
    <property type="match status" value="1"/>
</dbReference>
<feature type="disulfide bond" evidence="13">
    <location>
        <begin position="538"/>
        <end position="543"/>
    </location>
</feature>
<dbReference type="SUPFAM" id="SSF69687">
    <property type="entry name" value="Integrin beta tail domain"/>
    <property type="match status" value="1"/>
</dbReference>
<comment type="subcellular location">
    <subcellularLocation>
        <location evidence="1 14">Cell membrane</location>
        <topology evidence="1 14">Single-pass type I membrane protein</topology>
    </subcellularLocation>
</comment>
<evidence type="ECO:0000256" key="7">
    <source>
        <dbReference type="ARBA" id="ARBA00022889"/>
    </source>
</evidence>